<feature type="chain" id="PRO_5044953207" description="Peptidyl-prolyl cis-trans isomerase" evidence="4">
    <location>
        <begin position="26"/>
        <end position="187"/>
    </location>
</feature>
<comment type="function">
    <text evidence="4">PPIases accelerate the folding of proteins. It catalyzes the cis-trans isomerization of proline imidic peptide bonds in oligopeptides.</text>
</comment>
<feature type="signal peptide" evidence="4">
    <location>
        <begin position="1"/>
        <end position="25"/>
    </location>
</feature>
<accession>A0ABZ0CMG2</accession>
<name>A0ABZ0CMG2_9BURK</name>
<evidence type="ECO:0000256" key="4">
    <source>
        <dbReference type="RuleBase" id="RU363019"/>
    </source>
</evidence>
<dbReference type="Pfam" id="PF00160">
    <property type="entry name" value="Pro_isomerase"/>
    <property type="match status" value="1"/>
</dbReference>
<feature type="domain" description="PPIase cyclophilin-type" evidence="5">
    <location>
        <begin position="32"/>
        <end position="185"/>
    </location>
</feature>
<keyword evidence="3 4" id="KW-0413">Isomerase</keyword>
<dbReference type="InterPro" id="IPR002130">
    <property type="entry name" value="Cyclophilin-type_PPIase_dom"/>
</dbReference>
<proteinExistence type="inferred from homology"/>
<dbReference type="PROSITE" id="PS00170">
    <property type="entry name" value="CSA_PPIASE_1"/>
    <property type="match status" value="1"/>
</dbReference>
<protein>
    <recommendedName>
        <fullName evidence="4">Peptidyl-prolyl cis-trans isomerase</fullName>
        <shortName evidence="4">PPIase</shortName>
        <ecNumber evidence="4">5.2.1.8</ecNumber>
    </recommendedName>
</protein>
<gene>
    <name evidence="6" type="ORF">RXV79_14675</name>
</gene>
<evidence type="ECO:0000256" key="2">
    <source>
        <dbReference type="ARBA" id="ARBA00023110"/>
    </source>
</evidence>
<keyword evidence="7" id="KW-1185">Reference proteome</keyword>
<dbReference type="InterPro" id="IPR029000">
    <property type="entry name" value="Cyclophilin-like_dom_sf"/>
</dbReference>
<evidence type="ECO:0000313" key="6">
    <source>
        <dbReference type="EMBL" id="WOB06168.1"/>
    </source>
</evidence>
<keyword evidence="2 4" id="KW-0697">Rotamase</keyword>
<evidence type="ECO:0000256" key="1">
    <source>
        <dbReference type="ARBA" id="ARBA00007365"/>
    </source>
</evidence>
<dbReference type="SUPFAM" id="SSF50891">
    <property type="entry name" value="Cyclophilin-like"/>
    <property type="match status" value="1"/>
</dbReference>
<dbReference type="EC" id="5.2.1.8" evidence="4"/>
<dbReference type="EMBL" id="CP136336">
    <property type="protein sequence ID" value="WOB06168.1"/>
    <property type="molecule type" value="Genomic_DNA"/>
</dbReference>
<dbReference type="InterPro" id="IPR020892">
    <property type="entry name" value="Cyclophilin-type_PPIase_CS"/>
</dbReference>
<dbReference type="Gene3D" id="2.40.100.10">
    <property type="entry name" value="Cyclophilin-like"/>
    <property type="match status" value="1"/>
</dbReference>
<dbReference type="PANTHER" id="PTHR43246">
    <property type="entry name" value="PEPTIDYL-PROLYL CIS-TRANS ISOMERASE CYP38, CHLOROPLASTIC"/>
    <property type="match status" value="1"/>
</dbReference>
<evidence type="ECO:0000259" key="5">
    <source>
        <dbReference type="PROSITE" id="PS50072"/>
    </source>
</evidence>
<sequence length="187" mass="19947">MMKTRWLPVFAAAVIGLGASLAAHAQKVKLATSMGDIVVELDAAKAPKTVDNFVQYVKAGHYDGTVFHRVIDGFMIQGGGMTADMNEKKTRAPIPLEADNGLKNMRGTIAMARTSIPDSATSQFFINVNDNDALNARGPGNGYAVFGKVVSGMDVVDKIRLVKTGNKPPHANVPVEPVVIKKATLEK</sequence>
<evidence type="ECO:0000256" key="3">
    <source>
        <dbReference type="ARBA" id="ARBA00023235"/>
    </source>
</evidence>
<organism evidence="6 7">
    <name type="scientific">Piscinibacter gummiphilus</name>
    <dbReference type="NCBI Taxonomy" id="946333"/>
    <lineage>
        <taxon>Bacteria</taxon>
        <taxon>Pseudomonadati</taxon>
        <taxon>Pseudomonadota</taxon>
        <taxon>Betaproteobacteria</taxon>
        <taxon>Burkholderiales</taxon>
        <taxon>Sphaerotilaceae</taxon>
        <taxon>Piscinibacter</taxon>
    </lineage>
</organism>
<comment type="catalytic activity">
    <reaction evidence="4">
        <text>[protein]-peptidylproline (omega=180) = [protein]-peptidylproline (omega=0)</text>
        <dbReference type="Rhea" id="RHEA:16237"/>
        <dbReference type="Rhea" id="RHEA-COMP:10747"/>
        <dbReference type="Rhea" id="RHEA-COMP:10748"/>
        <dbReference type="ChEBI" id="CHEBI:83833"/>
        <dbReference type="ChEBI" id="CHEBI:83834"/>
        <dbReference type="EC" id="5.2.1.8"/>
    </reaction>
</comment>
<dbReference type="InterPro" id="IPR044665">
    <property type="entry name" value="E_coli_cyclophilin_A-like"/>
</dbReference>
<dbReference type="PRINTS" id="PR00153">
    <property type="entry name" value="CSAPPISMRASE"/>
</dbReference>
<comment type="similarity">
    <text evidence="1 4">Belongs to the cyclophilin-type PPIase family.</text>
</comment>
<evidence type="ECO:0000313" key="7">
    <source>
        <dbReference type="Proteomes" id="UP001303946"/>
    </source>
</evidence>
<dbReference type="PROSITE" id="PS50072">
    <property type="entry name" value="CSA_PPIASE_2"/>
    <property type="match status" value="1"/>
</dbReference>
<dbReference type="Proteomes" id="UP001303946">
    <property type="component" value="Chromosome"/>
</dbReference>
<keyword evidence="4" id="KW-0732">Signal</keyword>
<dbReference type="CDD" id="cd01920">
    <property type="entry name" value="cyclophilin_EcCYP_like"/>
    <property type="match status" value="1"/>
</dbReference>
<reference evidence="6 7" key="1">
    <citation type="submission" date="2023-10" db="EMBL/GenBank/DDBJ databases">
        <title>Bacteria for the degradation of biodegradable plastic PBAT(Polybutylene adipate terephthalate).</title>
        <authorList>
            <person name="Weon H.-Y."/>
            <person name="Yeon J."/>
        </authorList>
    </citation>
    <scope>NUCLEOTIDE SEQUENCE [LARGE SCALE GENOMIC DNA]</scope>
    <source>
        <strain evidence="6 7">SBD 7-3</strain>
    </source>
</reference>
<dbReference type="GO" id="GO:0016853">
    <property type="term" value="F:isomerase activity"/>
    <property type="evidence" value="ECO:0007669"/>
    <property type="project" value="UniProtKB-KW"/>
</dbReference>